<sequence>MKHVTVEIHQSPMHFYTLLAAGLLFLNACSDDVVDAVTEQIPDTESIFTVKAGGTGSDYPTNITVDADGNTYMTGQFAGKAFFDTKEIQSTGAENMFLAKFDAEGKAVWVSQGGGEKHDEGRSVKVDGDGNVYVTGYFQGSATFGATALQTAGDLDIFLAKYNASGDLLWVKKAGGEGYDRGYALDLDADGNVYVVGQFTRLAFFDASTVVYAGDVTTGTFLVKYNPSGDVVFARSSTGVSYSEGNALVVSAAGESYLSGSFTETMKFGTTTLEAQGKLDLFIAKYNADGTLAWAKREGSSGTEANRGMSLDASGNLYVTGFFEGTTTLGTTSFASAGDQDIFLAKYNTSGDNLWAIKAGGPGRDRSYAVNHDANGSLYLTGDFMGSLSIGTNTLVASGDAEIFVARISAAGDVAWSKKAGGIGEDGGYSANVDANGDVYLGAYFQDVVSFGATELTSSGDHDIVLWKFKQ</sequence>
<dbReference type="RefSeq" id="WP_202006648.1">
    <property type="nucleotide sequence ID" value="NZ_JAERRB010000001.1"/>
</dbReference>
<dbReference type="InterPro" id="IPR052918">
    <property type="entry name" value="Motility_Chemotaxis_Reg"/>
</dbReference>
<protein>
    <submittedName>
        <fullName evidence="1">SBBP repeat-containing protein</fullName>
    </submittedName>
</protein>
<organism evidence="1 2">
    <name type="scientific">Chryseolinea lacunae</name>
    <dbReference type="NCBI Taxonomy" id="2801331"/>
    <lineage>
        <taxon>Bacteria</taxon>
        <taxon>Pseudomonadati</taxon>
        <taxon>Bacteroidota</taxon>
        <taxon>Cytophagia</taxon>
        <taxon>Cytophagales</taxon>
        <taxon>Fulvivirgaceae</taxon>
        <taxon>Chryseolinea</taxon>
    </lineage>
</organism>
<dbReference type="PANTHER" id="PTHR35580">
    <property type="entry name" value="CELL SURFACE GLYCOPROTEIN (S-LAYER PROTEIN)-LIKE PROTEIN"/>
    <property type="match status" value="1"/>
</dbReference>
<dbReference type="Proteomes" id="UP000613030">
    <property type="component" value="Unassembled WGS sequence"/>
</dbReference>
<dbReference type="Pfam" id="PF06739">
    <property type="entry name" value="SBBP"/>
    <property type="match status" value="1"/>
</dbReference>
<keyword evidence="2" id="KW-1185">Reference proteome</keyword>
<dbReference type="SUPFAM" id="SSF101898">
    <property type="entry name" value="NHL repeat"/>
    <property type="match status" value="2"/>
</dbReference>
<accession>A0ABS1KJY7</accession>
<evidence type="ECO:0000313" key="1">
    <source>
        <dbReference type="EMBL" id="MBL0739673.1"/>
    </source>
</evidence>
<dbReference type="EMBL" id="JAERRB010000001">
    <property type="protein sequence ID" value="MBL0739673.1"/>
    <property type="molecule type" value="Genomic_DNA"/>
</dbReference>
<gene>
    <name evidence="1" type="ORF">JI741_00525</name>
</gene>
<evidence type="ECO:0000313" key="2">
    <source>
        <dbReference type="Proteomes" id="UP000613030"/>
    </source>
</evidence>
<name>A0ABS1KJY7_9BACT</name>
<dbReference type="InterPro" id="IPR010620">
    <property type="entry name" value="SBBP_repeat"/>
</dbReference>
<proteinExistence type="predicted"/>
<reference evidence="1 2" key="1">
    <citation type="submission" date="2021-01" db="EMBL/GenBank/DDBJ databases">
        <title>Chryseolinea sp. Jin1 Genome sequencing and assembly.</title>
        <authorList>
            <person name="Kim I."/>
        </authorList>
    </citation>
    <scope>NUCLEOTIDE SEQUENCE [LARGE SCALE GENOMIC DNA]</scope>
    <source>
        <strain evidence="1 2">Jin1</strain>
    </source>
</reference>
<dbReference type="PANTHER" id="PTHR35580:SF1">
    <property type="entry name" value="PHYTASE-LIKE DOMAIN-CONTAINING PROTEIN"/>
    <property type="match status" value="1"/>
</dbReference>
<comment type="caution">
    <text evidence="1">The sequence shown here is derived from an EMBL/GenBank/DDBJ whole genome shotgun (WGS) entry which is preliminary data.</text>
</comment>
<dbReference type="Gene3D" id="2.80.10.50">
    <property type="match status" value="2"/>
</dbReference>